<dbReference type="EMBL" id="JANJYI010000009">
    <property type="protein sequence ID" value="KAK2633920.1"/>
    <property type="molecule type" value="Genomic_DNA"/>
</dbReference>
<organism evidence="1 2">
    <name type="scientific">Dipteronia dyeriana</name>
    <dbReference type="NCBI Taxonomy" id="168575"/>
    <lineage>
        <taxon>Eukaryota</taxon>
        <taxon>Viridiplantae</taxon>
        <taxon>Streptophyta</taxon>
        <taxon>Embryophyta</taxon>
        <taxon>Tracheophyta</taxon>
        <taxon>Spermatophyta</taxon>
        <taxon>Magnoliopsida</taxon>
        <taxon>eudicotyledons</taxon>
        <taxon>Gunneridae</taxon>
        <taxon>Pentapetalae</taxon>
        <taxon>rosids</taxon>
        <taxon>malvids</taxon>
        <taxon>Sapindales</taxon>
        <taxon>Sapindaceae</taxon>
        <taxon>Hippocastanoideae</taxon>
        <taxon>Acereae</taxon>
        <taxon>Dipteronia</taxon>
    </lineage>
</organism>
<accession>A0AAD9TD33</accession>
<comment type="caution">
    <text evidence="1">The sequence shown here is derived from an EMBL/GenBank/DDBJ whole genome shotgun (WGS) entry which is preliminary data.</text>
</comment>
<name>A0AAD9TD33_9ROSI</name>
<dbReference type="Proteomes" id="UP001280121">
    <property type="component" value="Unassembled WGS sequence"/>
</dbReference>
<evidence type="ECO:0000313" key="1">
    <source>
        <dbReference type="EMBL" id="KAK2633920.1"/>
    </source>
</evidence>
<dbReference type="AlphaFoldDB" id="A0AAD9TD33"/>
<evidence type="ECO:0000313" key="2">
    <source>
        <dbReference type="Proteomes" id="UP001280121"/>
    </source>
</evidence>
<reference evidence="1" key="1">
    <citation type="journal article" date="2023" name="Plant J.">
        <title>Genome sequences and population genomics provide insights into the demographic history, inbreeding, and mutation load of two 'living fossil' tree species of Dipteronia.</title>
        <authorList>
            <person name="Feng Y."/>
            <person name="Comes H.P."/>
            <person name="Chen J."/>
            <person name="Zhu S."/>
            <person name="Lu R."/>
            <person name="Zhang X."/>
            <person name="Li P."/>
            <person name="Qiu J."/>
            <person name="Olsen K.M."/>
            <person name="Qiu Y."/>
        </authorList>
    </citation>
    <scope>NUCLEOTIDE SEQUENCE</scope>
    <source>
        <strain evidence="1">KIB01</strain>
    </source>
</reference>
<sequence length="146" mass="16781">MDAEMEITSSFYDLEDLSIIEQFRRYGIQTFGISSRNDYCIEVVLRCSAVEGDGLGTHDINDGDLTFLALLFQLSSKEFILFKRRYAICIWSFRRNLLVDHWLLCEINISALVSGAFGKSMTSCKSVFVLFSFKEAFFCIFCKLKT</sequence>
<protein>
    <submittedName>
        <fullName evidence="1">Uncharacterized protein</fullName>
    </submittedName>
</protein>
<keyword evidence="2" id="KW-1185">Reference proteome</keyword>
<gene>
    <name evidence="1" type="ORF">Ddye_028712</name>
</gene>
<proteinExistence type="predicted"/>